<feature type="transmembrane region" description="Helical" evidence="2">
    <location>
        <begin position="234"/>
        <end position="260"/>
    </location>
</feature>
<dbReference type="InterPro" id="IPR015915">
    <property type="entry name" value="Kelch-typ_b-propeller"/>
</dbReference>
<dbReference type="HOGENOM" id="CLU_014628_0_0_1"/>
<feature type="region of interest" description="Disordered" evidence="1">
    <location>
        <begin position="610"/>
        <end position="639"/>
    </location>
</feature>
<keyword evidence="3" id="KW-0732">Signal</keyword>
<dbReference type="Proteomes" id="UP000054217">
    <property type="component" value="Unassembled WGS sequence"/>
</dbReference>
<feature type="compositionally biased region" description="Polar residues" evidence="1">
    <location>
        <begin position="435"/>
        <end position="444"/>
    </location>
</feature>
<feature type="region of interest" description="Disordered" evidence="1">
    <location>
        <begin position="365"/>
        <end position="386"/>
    </location>
</feature>
<dbReference type="STRING" id="870435.A0A0C3PVQ7"/>
<accession>A0A0C3PVQ7</accession>
<keyword evidence="2" id="KW-1133">Transmembrane helix</keyword>
<evidence type="ECO:0000313" key="4">
    <source>
        <dbReference type="EMBL" id="KIO12944.1"/>
    </source>
</evidence>
<dbReference type="EMBL" id="KN831947">
    <property type="protein sequence ID" value="KIO12944.1"/>
    <property type="molecule type" value="Genomic_DNA"/>
</dbReference>
<keyword evidence="2" id="KW-0472">Membrane</keyword>
<dbReference type="OrthoDB" id="10250130at2759"/>
<evidence type="ECO:0000313" key="5">
    <source>
        <dbReference type="Proteomes" id="UP000054217"/>
    </source>
</evidence>
<dbReference type="AlphaFoldDB" id="A0A0C3PVQ7"/>
<feature type="compositionally biased region" description="Polar residues" evidence="1">
    <location>
        <begin position="366"/>
        <end position="385"/>
    </location>
</feature>
<proteinExistence type="predicted"/>
<name>A0A0C3PVQ7_PISTI</name>
<protein>
    <submittedName>
        <fullName evidence="4">Uncharacterized protein</fullName>
    </submittedName>
</protein>
<feature type="transmembrane region" description="Helical" evidence="2">
    <location>
        <begin position="492"/>
        <end position="511"/>
    </location>
</feature>
<feature type="chain" id="PRO_5002177113" evidence="3">
    <location>
        <begin position="27"/>
        <end position="657"/>
    </location>
</feature>
<reference evidence="5" key="2">
    <citation type="submission" date="2015-01" db="EMBL/GenBank/DDBJ databases">
        <title>Evolutionary Origins and Diversification of the Mycorrhizal Mutualists.</title>
        <authorList>
            <consortium name="DOE Joint Genome Institute"/>
            <consortium name="Mycorrhizal Genomics Consortium"/>
            <person name="Kohler A."/>
            <person name="Kuo A."/>
            <person name="Nagy L.G."/>
            <person name="Floudas D."/>
            <person name="Copeland A."/>
            <person name="Barry K.W."/>
            <person name="Cichocki N."/>
            <person name="Veneault-Fourrey C."/>
            <person name="LaButti K."/>
            <person name="Lindquist E.A."/>
            <person name="Lipzen A."/>
            <person name="Lundell T."/>
            <person name="Morin E."/>
            <person name="Murat C."/>
            <person name="Riley R."/>
            <person name="Ohm R."/>
            <person name="Sun H."/>
            <person name="Tunlid A."/>
            <person name="Henrissat B."/>
            <person name="Grigoriev I.V."/>
            <person name="Hibbett D.S."/>
            <person name="Martin F."/>
        </authorList>
    </citation>
    <scope>NUCLEOTIDE SEQUENCE [LARGE SCALE GENOMIC DNA]</scope>
    <source>
        <strain evidence="5">Marx 270</strain>
    </source>
</reference>
<feature type="transmembrane region" description="Helical" evidence="2">
    <location>
        <begin position="517"/>
        <end position="537"/>
    </location>
</feature>
<gene>
    <name evidence="4" type="ORF">M404DRAFT_6928</name>
</gene>
<dbReference type="Gene3D" id="2.120.10.80">
    <property type="entry name" value="Kelch-type beta propeller"/>
    <property type="match status" value="1"/>
</dbReference>
<dbReference type="InParanoid" id="A0A0C3PVQ7"/>
<evidence type="ECO:0000256" key="3">
    <source>
        <dbReference type="SAM" id="SignalP"/>
    </source>
</evidence>
<organism evidence="4 5">
    <name type="scientific">Pisolithus tinctorius Marx 270</name>
    <dbReference type="NCBI Taxonomy" id="870435"/>
    <lineage>
        <taxon>Eukaryota</taxon>
        <taxon>Fungi</taxon>
        <taxon>Dikarya</taxon>
        <taxon>Basidiomycota</taxon>
        <taxon>Agaricomycotina</taxon>
        <taxon>Agaricomycetes</taxon>
        <taxon>Agaricomycetidae</taxon>
        <taxon>Boletales</taxon>
        <taxon>Sclerodermatineae</taxon>
        <taxon>Pisolithaceae</taxon>
        <taxon>Pisolithus</taxon>
    </lineage>
</organism>
<feature type="transmembrane region" description="Helical" evidence="2">
    <location>
        <begin position="280"/>
        <end position="309"/>
    </location>
</feature>
<reference evidence="4 5" key="1">
    <citation type="submission" date="2014-04" db="EMBL/GenBank/DDBJ databases">
        <authorList>
            <consortium name="DOE Joint Genome Institute"/>
            <person name="Kuo A."/>
            <person name="Kohler A."/>
            <person name="Costa M.D."/>
            <person name="Nagy L.G."/>
            <person name="Floudas D."/>
            <person name="Copeland A."/>
            <person name="Barry K.W."/>
            <person name="Cichocki N."/>
            <person name="Veneault-Fourrey C."/>
            <person name="LaButti K."/>
            <person name="Lindquist E.A."/>
            <person name="Lipzen A."/>
            <person name="Lundell T."/>
            <person name="Morin E."/>
            <person name="Murat C."/>
            <person name="Sun H."/>
            <person name="Tunlid A."/>
            <person name="Henrissat B."/>
            <person name="Grigoriev I.V."/>
            <person name="Hibbett D.S."/>
            <person name="Martin F."/>
            <person name="Nordberg H.P."/>
            <person name="Cantor M.N."/>
            <person name="Hua S.X."/>
        </authorList>
    </citation>
    <scope>NUCLEOTIDE SEQUENCE [LARGE SCALE GENOMIC DNA]</scope>
    <source>
        <strain evidence="4 5">Marx 270</strain>
    </source>
</reference>
<keyword evidence="5" id="KW-1185">Reference proteome</keyword>
<evidence type="ECO:0000256" key="2">
    <source>
        <dbReference type="SAM" id="Phobius"/>
    </source>
</evidence>
<feature type="compositionally biased region" description="Acidic residues" evidence="1">
    <location>
        <begin position="616"/>
        <end position="625"/>
    </location>
</feature>
<feature type="compositionally biased region" description="Polar residues" evidence="1">
    <location>
        <begin position="455"/>
        <end position="465"/>
    </location>
</feature>
<evidence type="ECO:0000256" key="1">
    <source>
        <dbReference type="SAM" id="MobiDB-lite"/>
    </source>
</evidence>
<dbReference type="SUPFAM" id="SSF117281">
    <property type="entry name" value="Kelch motif"/>
    <property type="match status" value="1"/>
</dbReference>
<keyword evidence="2" id="KW-0812">Transmembrane</keyword>
<feature type="compositionally biased region" description="Basic and acidic residues" evidence="1">
    <location>
        <begin position="626"/>
        <end position="639"/>
    </location>
</feature>
<feature type="signal peptide" evidence="3">
    <location>
        <begin position="1"/>
        <end position="26"/>
    </location>
</feature>
<feature type="region of interest" description="Disordered" evidence="1">
    <location>
        <begin position="435"/>
        <end position="467"/>
    </location>
</feature>
<sequence>MAFLSFETLQSIAFLHLLAWFSQSHAQSISTNTPVPPLQWLNITGSLQGSSPPPLKYASIGYDDSSRNLIIFGGESSSGIPTSQTFLHVPRFVPSHIANFPLNSLNLATNQWSSPSAQPGLPQSSPPARYMALSGDDFSSSYRNAHLVIGGKGASGQALSDAWEFDYINNFWSEVNMSPGSPQARWSASGGRDYRVQADAASSNTTFYMAGGTDVLLTRLALPSTRLTKPKSLFIYISSFIAVVAYGLGVVGLVVSFTSIKSTMSVTKRSTSTPALPTSHSIAGLALFVGLYVVVPVLCLLVACIPCILRKKGVKDTSVVAPSRANSMDTAEKLASVQQTQRPFSSSTSHRARLHSWGGSSFWLGSRSTEGRTSTDSGSMQSTGHQRGFEVLNRPARTRRASSNGATHLNMESYQRVPVTPRSFGDIDWFAQRRSPNATNSPDATPQGARVPAASSGSTPITTDAPSGGMLLPSVSRPTCELPSFPELCLRILFHVLVLALCILSLVALWYRGAKSFFVVFLIWTLLFYIMLFVLAWHGRPARSLLTTVVTRLRAEPSHAAIPPSTPGSRPLSMAGTEQYLFPTDARGPYLHHPPYRAAAPDDFSMTLMGPRSVETDDDDEDIDEDTRQRQIEEEMGRREVSIVTVPKRRLWVTNPS</sequence>